<dbReference type="Gene3D" id="3.80.10.10">
    <property type="entry name" value="Ribonuclease Inhibitor"/>
    <property type="match status" value="1"/>
</dbReference>
<dbReference type="Pfam" id="PF05729">
    <property type="entry name" value="NACHT"/>
    <property type="match status" value="1"/>
</dbReference>
<dbReference type="PANTHER" id="PTHR24106">
    <property type="entry name" value="NACHT, LRR AND CARD DOMAINS-CONTAINING"/>
    <property type="match status" value="1"/>
</dbReference>
<feature type="domain" description="NACHT" evidence="7">
    <location>
        <begin position="171"/>
        <end position="304"/>
    </location>
</feature>
<dbReference type="Gene3D" id="1.10.533.10">
    <property type="entry name" value="Death Domain, Fas"/>
    <property type="match status" value="1"/>
</dbReference>
<dbReference type="InterPro" id="IPR001611">
    <property type="entry name" value="Leu-rich_rpt"/>
</dbReference>
<dbReference type="GO" id="GO:0005524">
    <property type="term" value="F:ATP binding"/>
    <property type="evidence" value="ECO:0007669"/>
    <property type="project" value="UniProtKB-KW"/>
</dbReference>
<evidence type="ECO:0000256" key="2">
    <source>
        <dbReference type="ARBA" id="ARBA00022490"/>
    </source>
</evidence>
<dbReference type="Pfam" id="PF13516">
    <property type="entry name" value="LRR_6"/>
    <property type="match status" value="3"/>
</dbReference>
<dbReference type="FunFam" id="3.80.10.10:FF:000538">
    <property type="entry name" value="Si:ch211-127b6.2"/>
    <property type="match status" value="1"/>
</dbReference>
<dbReference type="InterPro" id="IPR041075">
    <property type="entry name" value="NOD1/2_WH"/>
</dbReference>
<dbReference type="SUPFAM" id="SSF52540">
    <property type="entry name" value="P-loop containing nucleoside triphosphate hydrolases"/>
    <property type="match status" value="1"/>
</dbReference>
<dbReference type="SUPFAM" id="SSF52047">
    <property type="entry name" value="RNI-like"/>
    <property type="match status" value="1"/>
</dbReference>
<evidence type="ECO:0000256" key="3">
    <source>
        <dbReference type="ARBA" id="ARBA00022614"/>
    </source>
</evidence>
<dbReference type="InterPro" id="IPR007111">
    <property type="entry name" value="NACHT_NTPase"/>
</dbReference>
<dbReference type="FunFam" id="3.40.50.300:FF:000210">
    <property type="entry name" value="Si:dkey-16p6.1"/>
    <property type="match status" value="1"/>
</dbReference>
<evidence type="ECO:0000256" key="5">
    <source>
        <dbReference type="ARBA" id="ARBA00022741"/>
    </source>
</evidence>
<keyword evidence="3" id="KW-0433">Leucine-rich repeat</keyword>
<dbReference type="SMART" id="SM00368">
    <property type="entry name" value="LRR_RI"/>
    <property type="match status" value="5"/>
</dbReference>
<dbReference type="SMART" id="SM01288">
    <property type="entry name" value="FISNA"/>
    <property type="match status" value="1"/>
</dbReference>
<dbReference type="Pfam" id="PF17776">
    <property type="entry name" value="NLRC4_HD2"/>
    <property type="match status" value="1"/>
</dbReference>
<keyword evidence="2" id="KW-0963">Cytoplasm</keyword>
<evidence type="ECO:0000313" key="8">
    <source>
        <dbReference type="Ensembl" id="ENSPKIP00000020758.1"/>
    </source>
</evidence>
<accession>A0A3B3RR41</accession>
<dbReference type="Gene3D" id="3.40.50.300">
    <property type="entry name" value="P-loop containing nucleotide triphosphate hydrolases"/>
    <property type="match status" value="1"/>
</dbReference>
<dbReference type="InterPro" id="IPR032675">
    <property type="entry name" value="LRR_dom_sf"/>
</dbReference>
<keyword evidence="6" id="KW-0067">ATP-binding</keyword>
<dbReference type="InterPro" id="IPR027417">
    <property type="entry name" value="P-loop_NTPase"/>
</dbReference>
<sequence length="969" mass="110339">MRVEQDELKEFRRHLSQDYPKIGAGQLVDCDTLVVLKKMVESCGEERALEITQRILRDMKDVTETRDKCKTLFCLWTTPEGFNLFVLSVYYTRTCQMKMKVKLKKKYEYILEGIASQGNRTLLSNIYTENKNDSNEMNEVEILARAQTAKQITIKCNDIFRPLSGQSNPIRIVLTKGIAGIGKTVSVQKFIVDWADGEANEDVIFVFPLHFRDLNLERDREYSLMQLLQKYFPELKELSTEFYTFKVLFIFDGLDECQFPLNFQTNDFCSDLTKKTSLDVLLTNLIKGNLLPSALIWITSRPAAAKQIPHEYVDQVTEINGFSDAQKQEYFKKRFRDHKQVEKVVSHLKNLIILDVLCHIPVFCWISATVLERMSSDEGCSETPTTLAQMYIHFLLIQTNMKKQKFQGIHEATPKELLEAEKRFIVKLGELAFKQLEKEQSLFYEDELKECGIDVTEASLLSGLCTEIFPGEDVESPGRVFSFVHLSVQEFLAAVYNLLHQYKSNKTKPLITDLHKSAVDQALKGRNGHLDLFLRFLLAMSIDSNQILLRGLLPVTENSSQSLEETITYILEKIRGDLIPEKAVNLFFCLKEMNYSFLVEELKRYRDSHSDAELSPAEWSAIVVLLLISENVQEEFDLKKYIRSEFTLLIILSVCNLTEKSCKAMASIITSESSLLRKLDLSNNDLQDSGVKLLSEGLRNPHCKLESLRLKQCNLSEECCEALASVLNSDSSQLRELDLSYNNLKDSGVKLLSDGLGNPGCKLEILRLIWCNLKEELCKDLASVLSSESSHLRELDLSDNDLQDSGVKLLSAGLRDSHCKLEILRSILRSVVLRDSHINMNTFMLQMLKLSVNGIFLVCLPVCVQVVRLSSHRGRSHIHYRSSHVQSTLTDLTSGSKFCAKRVFLVAATGRLSGGGNLELGLEWRIKESVGKEWVMTVCLEEITFHGLYVAMQGRIFLPATIRQTLAFP</sequence>
<reference evidence="8" key="1">
    <citation type="submission" date="2025-08" db="UniProtKB">
        <authorList>
            <consortium name="Ensembl"/>
        </authorList>
    </citation>
    <scope>IDENTIFICATION</scope>
</reference>
<comment type="subcellular location">
    <subcellularLocation>
        <location evidence="1">Cytoplasm</location>
    </subcellularLocation>
</comment>
<dbReference type="SUPFAM" id="SSF47986">
    <property type="entry name" value="DEATH domain"/>
    <property type="match status" value="1"/>
</dbReference>
<reference evidence="8" key="2">
    <citation type="submission" date="2025-09" db="UniProtKB">
        <authorList>
            <consortium name="Ensembl"/>
        </authorList>
    </citation>
    <scope>IDENTIFICATION</scope>
</reference>
<evidence type="ECO:0000256" key="1">
    <source>
        <dbReference type="ARBA" id="ARBA00004496"/>
    </source>
</evidence>
<dbReference type="InterPro" id="IPR051261">
    <property type="entry name" value="NLR"/>
</dbReference>
<dbReference type="InterPro" id="IPR011029">
    <property type="entry name" value="DEATH-like_dom_sf"/>
</dbReference>
<keyword evidence="5" id="KW-0547">Nucleotide-binding</keyword>
<keyword evidence="9" id="KW-1185">Reference proteome</keyword>
<evidence type="ECO:0000256" key="4">
    <source>
        <dbReference type="ARBA" id="ARBA00022737"/>
    </source>
</evidence>
<dbReference type="Proteomes" id="UP000261540">
    <property type="component" value="Unplaced"/>
</dbReference>
<proteinExistence type="predicted"/>
<dbReference type="PROSITE" id="PS50837">
    <property type="entry name" value="NACHT"/>
    <property type="match status" value="1"/>
</dbReference>
<name>A0A3B3RR41_9TELE</name>
<evidence type="ECO:0000313" key="9">
    <source>
        <dbReference type="Proteomes" id="UP000261540"/>
    </source>
</evidence>
<dbReference type="InterPro" id="IPR041267">
    <property type="entry name" value="NLRP_HD2"/>
</dbReference>
<dbReference type="Ensembl" id="ENSPKIT00000001380.1">
    <property type="protein sequence ID" value="ENSPKIP00000020758.1"/>
    <property type="gene ID" value="ENSPKIG00000005417.1"/>
</dbReference>
<evidence type="ECO:0000259" key="7">
    <source>
        <dbReference type="PROSITE" id="PS50837"/>
    </source>
</evidence>
<organism evidence="8 9">
    <name type="scientific">Paramormyrops kingsleyae</name>
    <dbReference type="NCBI Taxonomy" id="1676925"/>
    <lineage>
        <taxon>Eukaryota</taxon>
        <taxon>Metazoa</taxon>
        <taxon>Chordata</taxon>
        <taxon>Craniata</taxon>
        <taxon>Vertebrata</taxon>
        <taxon>Euteleostomi</taxon>
        <taxon>Actinopterygii</taxon>
        <taxon>Neopterygii</taxon>
        <taxon>Teleostei</taxon>
        <taxon>Osteoglossocephala</taxon>
        <taxon>Osteoglossomorpha</taxon>
        <taxon>Osteoglossiformes</taxon>
        <taxon>Mormyridae</taxon>
        <taxon>Paramormyrops</taxon>
    </lineage>
</organism>
<dbReference type="AlphaFoldDB" id="A0A3B3RR41"/>
<keyword evidence="4" id="KW-0677">Repeat</keyword>
<dbReference type="InterPro" id="IPR029495">
    <property type="entry name" value="NACHT-assoc"/>
</dbReference>
<protein>
    <recommendedName>
        <fullName evidence="7">NACHT domain-containing protein</fullName>
    </recommendedName>
</protein>
<dbReference type="GO" id="GO:0005737">
    <property type="term" value="C:cytoplasm"/>
    <property type="evidence" value="ECO:0007669"/>
    <property type="project" value="UniProtKB-SubCell"/>
</dbReference>
<dbReference type="Pfam" id="PF14484">
    <property type="entry name" value="FISNA"/>
    <property type="match status" value="1"/>
</dbReference>
<dbReference type="PROSITE" id="PS51450">
    <property type="entry name" value="LRR"/>
    <property type="match status" value="1"/>
</dbReference>
<dbReference type="Pfam" id="PF02758">
    <property type="entry name" value="PYRIN"/>
    <property type="match status" value="1"/>
</dbReference>
<dbReference type="GeneTree" id="ENSGT01150000286927"/>
<evidence type="ECO:0000256" key="6">
    <source>
        <dbReference type="ARBA" id="ARBA00022840"/>
    </source>
</evidence>
<dbReference type="Pfam" id="PF17779">
    <property type="entry name" value="WHD_NOD2"/>
    <property type="match status" value="1"/>
</dbReference>
<dbReference type="InterPro" id="IPR004020">
    <property type="entry name" value="DAPIN"/>
</dbReference>